<reference evidence="2 3" key="1">
    <citation type="journal article" date="2015" name="Genome Biol. Evol.">
        <title>Comparative Genomics of a Bacterivorous Green Alga Reveals Evolutionary Causalities and Consequences of Phago-Mixotrophic Mode of Nutrition.</title>
        <authorList>
            <person name="Burns J.A."/>
            <person name="Paasch A."/>
            <person name="Narechania A."/>
            <person name="Kim E."/>
        </authorList>
    </citation>
    <scope>NUCLEOTIDE SEQUENCE [LARGE SCALE GENOMIC DNA]</scope>
    <source>
        <strain evidence="2 3">PLY_AMNH</strain>
    </source>
</reference>
<evidence type="ECO:0000259" key="1">
    <source>
        <dbReference type="PROSITE" id="PS50206"/>
    </source>
</evidence>
<keyword evidence="3" id="KW-1185">Reference proteome</keyword>
<dbReference type="InterPro" id="IPR044690">
    <property type="entry name" value="CAS_plant"/>
</dbReference>
<dbReference type="GO" id="GO:0071277">
    <property type="term" value="P:cellular response to calcium ion"/>
    <property type="evidence" value="ECO:0007669"/>
    <property type="project" value="InterPro"/>
</dbReference>
<dbReference type="InterPro" id="IPR036873">
    <property type="entry name" value="Rhodanese-like_dom_sf"/>
</dbReference>
<evidence type="ECO:0000313" key="3">
    <source>
        <dbReference type="Proteomes" id="UP001190700"/>
    </source>
</evidence>
<organism evidence="2 3">
    <name type="scientific">Cymbomonas tetramitiformis</name>
    <dbReference type="NCBI Taxonomy" id="36881"/>
    <lineage>
        <taxon>Eukaryota</taxon>
        <taxon>Viridiplantae</taxon>
        <taxon>Chlorophyta</taxon>
        <taxon>Pyramimonadophyceae</taxon>
        <taxon>Pyramimonadales</taxon>
        <taxon>Pyramimonadaceae</taxon>
        <taxon>Cymbomonas</taxon>
    </lineage>
</organism>
<dbReference type="CDD" id="cd00158">
    <property type="entry name" value="RHOD"/>
    <property type="match status" value="1"/>
</dbReference>
<feature type="domain" description="Rhodanese" evidence="1">
    <location>
        <begin position="269"/>
        <end position="385"/>
    </location>
</feature>
<dbReference type="AlphaFoldDB" id="A0AAE0G587"/>
<evidence type="ECO:0000313" key="2">
    <source>
        <dbReference type="EMBL" id="KAK3271783.1"/>
    </source>
</evidence>
<dbReference type="PANTHER" id="PTHR34209">
    <property type="entry name" value="RHODANESE/CELL CYCLE CONTROL PHOSPHATASE SUPERFAMILY PROTEIN"/>
    <property type="match status" value="1"/>
</dbReference>
<accession>A0AAE0G587</accession>
<dbReference type="Proteomes" id="UP001190700">
    <property type="component" value="Unassembled WGS sequence"/>
</dbReference>
<dbReference type="SUPFAM" id="SSF52821">
    <property type="entry name" value="Rhodanese/Cell cycle control phosphatase"/>
    <property type="match status" value="1"/>
</dbReference>
<dbReference type="GO" id="GO:0090333">
    <property type="term" value="P:regulation of stomatal closure"/>
    <property type="evidence" value="ECO:0007669"/>
    <property type="project" value="InterPro"/>
</dbReference>
<sequence length="406" mass="41082">MSDIQANCNAEPSSKNSVPFSLHTSRMASFEVIPSTRYACVDRQLSTPSSSALRTPSRVLRPSTIGGRVKVCAKLQGEAVTAAVVAASVISPAAASASSIKDLAVDLQEKIDAASAVGGEISSKAEGVVKLAKGAAEASKPFVDAASPYAKKVADAAADAGSKALDTVAKTASEKLSGAGVDTDSVAAGSKSVIKVAGTAVDSAAPVVKNVGGSIIETLTTSDAVTLATEAAVVLGLFATSSIWVPALATAVRGYAGELSPPTSLDILNTEECLLIDLRSPEEILSKGSPALPRGVVSKMVQVELAAVKDKKLRSAMASPFDLEVSSTAVIISSLKKVKKGLKILLLDTNGSLSPKVAAKLAGMGYGNTYVISGGFEGRGGWTQSSLSVTEGMSAPAGGIFGTQRN</sequence>
<dbReference type="PANTHER" id="PTHR34209:SF1">
    <property type="entry name" value="CALCIUM SENSING RECEPTOR, CHLOROPLASTIC"/>
    <property type="match status" value="1"/>
</dbReference>
<protein>
    <recommendedName>
        <fullName evidence="1">Rhodanese domain-containing protein</fullName>
    </recommendedName>
</protein>
<gene>
    <name evidence="2" type="ORF">CYMTET_19890</name>
</gene>
<dbReference type="InterPro" id="IPR001763">
    <property type="entry name" value="Rhodanese-like_dom"/>
</dbReference>
<comment type="caution">
    <text evidence="2">The sequence shown here is derived from an EMBL/GenBank/DDBJ whole genome shotgun (WGS) entry which is preliminary data.</text>
</comment>
<dbReference type="EMBL" id="LGRX02009374">
    <property type="protein sequence ID" value="KAK3271783.1"/>
    <property type="molecule type" value="Genomic_DNA"/>
</dbReference>
<name>A0AAE0G587_9CHLO</name>
<proteinExistence type="predicted"/>
<dbReference type="Gene3D" id="3.40.250.10">
    <property type="entry name" value="Rhodanese-like domain"/>
    <property type="match status" value="1"/>
</dbReference>
<dbReference type="GO" id="GO:0009704">
    <property type="term" value="P:de-etiolation"/>
    <property type="evidence" value="ECO:0007669"/>
    <property type="project" value="InterPro"/>
</dbReference>
<dbReference type="PROSITE" id="PS50206">
    <property type="entry name" value="RHODANESE_3"/>
    <property type="match status" value="1"/>
</dbReference>